<dbReference type="Proteomes" id="UP000808337">
    <property type="component" value="Unassembled WGS sequence"/>
</dbReference>
<dbReference type="InterPro" id="IPR051406">
    <property type="entry name" value="PLD_domain"/>
</dbReference>
<evidence type="ECO:0000256" key="5">
    <source>
        <dbReference type="ARBA" id="ARBA00022963"/>
    </source>
</evidence>
<dbReference type="GO" id="GO:0016042">
    <property type="term" value="P:lipid catabolic process"/>
    <property type="evidence" value="ECO:0007669"/>
    <property type="project" value="UniProtKB-KW"/>
</dbReference>
<proteinExistence type="inferred from homology"/>
<dbReference type="SUPFAM" id="SSF56024">
    <property type="entry name" value="Phospholipase D/nuclease"/>
    <property type="match status" value="2"/>
</dbReference>
<dbReference type="GO" id="GO:0016891">
    <property type="term" value="F:RNA endonuclease activity producing 5'-phosphomonoesters, hydrolytic mechanism"/>
    <property type="evidence" value="ECO:0007669"/>
    <property type="project" value="TreeGrafter"/>
</dbReference>
<dbReference type="GO" id="GO:0006793">
    <property type="term" value="P:phosphorus metabolic process"/>
    <property type="evidence" value="ECO:0007669"/>
    <property type="project" value="UniProtKB-ARBA"/>
</dbReference>
<dbReference type="Pfam" id="PF13091">
    <property type="entry name" value="PLDc_2"/>
    <property type="match status" value="2"/>
</dbReference>
<comment type="catalytic activity">
    <reaction evidence="1">
        <text>a 1,2-diacyl-sn-glycero-3-phosphocholine + H2O = a 1,2-diacyl-sn-glycero-3-phosphate + choline + H(+)</text>
        <dbReference type="Rhea" id="RHEA:14445"/>
        <dbReference type="ChEBI" id="CHEBI:15354"/>
        <dbReference type="ChEBI" id="CHEBI:15377"/>
        <dbReference type="ChEBI" id="CHEBI:15378"/>
        <dbReference type="ChEBI" id="CHEBI:57643"/>
        <dbReference type="ChEBI" id="CHEBI:58608"/>
        <dbReference type="EC" id="3.1.4.4"/>
    </reaction>
</comment>
<dbReference type="EMBL" id="JADKGY010000001">
    <property type="protein sequence ID" value="MBK9981325.1"/>
    <property type="molecule type" value="Genomic_DNA"/>
</dbReference>
<dbReference type="SMART" id="SM00155">
    <property type="entry name" value="PLDc"/>
    <property type="match status" value="2"/>
</dbReference>
<organism evidence="9 10">
    <name type="scientific">Candidatus Opimibacter skivensis</name>
    <dbReference type="NCBI Taxonomy" id="2982028"/>
    <lineage>
        <taxon>Bacteria</taxon>
        <taxon>Pseudomonadati</taxon>
        <taxon>Bacteroidota</taxon>
        <taxon>Saprospiria</taxon>
        <taxon>Saprospirales</taxon>
        <taxon>Saprospiraceae</taxon>
        <taxon>Candidatus Opimibacter</taxon>
    </lineage>
</organism>
<dbReference type="PANTHER" id="PTHR43856:SF1">
    <property type="entry name" value="MITOCHONDRIAL CARDIOLIPIN HYDROLASE"/>
    <property type="match status" value="1"/>
</dbReference>
<dbReference type="PROSITE" id="PS50035">
    <property type="entry name" value="PLD"/>
    <property type="match status" value="1"/>
</dbReference>
<gene>
    <name evidence="9" type="ORF">IPP15_02685</name>
</gene>
<evidence type="ECO:0000259" key="8">
    <source>
        <dbReference type="PROSITE" id="PS50035"/>
    </source>
</evidence>
<dbReference type="GO" id="GO:0004630">
    <property type="term" value="F:phospholipase D activity"/>
    <property type="evidence" value="ECO:0007669"/>
    <property type="project" value="UniProtKB-EC"/>
</dbReference>
<dbReference type="InterPro" id="IPR026444">
    <property type="entry name" value="Secre_tail"/>
</dbReference>
<keyword evidence="6" id="KW-0443">Lipid metabolism</keyword>
<evidence type="ECO:0000256" key="4">
    <source>
        <dbReference type="ARBA" id="ARBA00022801"/>
    </source>
</evidence>
<dbReference type="AlphaFoldDB" id="A0A9D7XML4"/>
<dbReference type="PANTHER" id="PTHR43856">
    <property type="entry name" value="CARDIOLIPIN HYDROLASE"/>
    <property type="match status" value="1"/>
</dbReference>
<feature type="signal peptide" evidence="7">
    <location>
        <begin position="1"/>
        <end position="28"/>
    </location>
</feature>
<dbReference type="InterPro" id="IPR001736">
    <property type="entry name" value="PLipase_D/transphosphatidylase"/>
</dbReference>
<sequence length="719" mass="78910">MIRPFTIRLLGRIVLSCFLFLQLTSSFTQQTIAAARLASVGSVITTTGTITCGDEFGQIRFMQDKTAGISIYSSTLSNTKAGDSIEVTGVLTIYKGQLEITPVNSFHIIQSGRPLPSPKMIHLNDAGLSSLESMRVSLSCMGVASCEPKFDSYWYTIFDTRGNTSKLVMSQTGASIPTASLSATGIWVNVDNEFQLWAQSLTSNAQGGCKIIPKGLVSFNMQAISLSWDVSPEPNSWVEYGIENFDHILLPEKGVTLTSILFNNLIDGQLYKARLGQFSAATDTIYSPVVYFSSPSTTSTPIQIFFDKAIDASYSDGSHPAGTGSSIIENDVIARIDQVSSTMDIAMYNDTRTSIVDAIKRAVQRGVAVRYVAEESTSNTALDGTLPFPVLYRHGNGIMHNKFIIADADDADKAWLWTGSTNFTSAQLSTDANHAYVIKDQALALNYRHEFDELWGTQPNNSGAKEGEQKSDNTGHLFNIDGINIESYFSPSDETNCHIIEALKSADHQVLIGLLLITKDDIVDEIIDLHQKGIEVRLIVEDAGTSSLALSRLMQAGVNVEIHDLSGLFHHKYAIIDEGYPDSDPTVISGSHNWTLSADIVNDENTLIFHDQSIANIFRQEYEARWSELSPTGIISFSDNPSLILHPNPASDHIEMTNPLGDKCDITLIDVNGNIVGKQRLESHQTINYPIDPSIPDGIYLVHWSWLKDHAVSKLVIHK</sequence>
<dbReference type="Pfam" id="PF18962">
    <property type="entry name" value="Por_Secre_tail"/>
    <property type="match status" value="1"/>
</dbReference>
<keyword evidence="7" id="KW-0732">Signal</keyword>
<dbReference type="EC" id="3.1.4.4" evidence="3"/>
<dbReference type="Gene3D" id="3.30.870.10">
    <property type="entry name" value="Endonuclease Chain A"/>
    <property type="match status" value="2"/>
</dbReference>
<feature type="chain" id="PRO_5039086276" description="phospholipase D" evidence="7">
    <location>
        <begin position="29"/>
        <end position="719"/>
    </location>
</feature>
<feature type="domain" description="PLD phosphodiesterase" evidence="8">
    <location>
        <begin position="395"/>
        <end position="427"/>
    </location>
</feature>
<name>A0A9D7XML4_9BACT</name>
<comment type="caution">
    <text evidence="9">The sequence shown here is derived from an EMBL/GenBank/DDBJ whole genome shotgun (WGS) entry which is preliminary data.</text>
</comment>
<keyword evidence="5" id="KW-0442">Lipid degradation</keyword>
<evidence type="ECO:0000256" key="7">
    <source>
        <dbReference type="SAM" id="SignalP"/>
    </source>
</evidence>
<reference evidence="9 10" key="1">
    <citation type="submission" date="2020-10" db="EMBL/GenBank/DDBJ databases">
        <title>Connecting structure to function with the recovery of over 1000 high-quality activated sludge metagenome-assembled genomes encoding full-length rRNA genes using long-read sequencing.</title>
        <authorList>
            <person name="Singleton C.M."/>
            <person name="Petriglieri F."/>
            <person name="Kristensen J.M."/>
            <person name="Kirkegaard R.H."/>
            <person name="Michaelsen T.Y."/>
            <person name="Andersen M.H."/>
            <person name="Karst S.M."/>
            <person name="Dueholm M.S."/>
            <person name="Nielsen P.H."/>
            <person name="Albertsen M."/>
        </authorList>
    </citation>
    <scope>NUCLEOTIDE SEQUENCE [LARGE SCALE GENOMIC DNA]</scope>
    <source>
        <strain evidence="9">Ribe_18-Q3-R11-54_MAXAC.273</strain>
    </source>
</reference>
<evidence type="ECO:0000256" key="1">
    <source>
        <dbReference type="ARBA" id="ARBA00000798"/>
    </source>
</evidence>
<evidence type="ECO:0000256" key="2">
    <source>
        <dbReference type="ARBA" id="ARBA00008664"/>
    </source>
</evidence>
<keyword evidence="4" id="KW-0378">Hydrolase</keyword>
<accession>A0A9D7XML4</accession>
<evidence type="ECO:0000313" key="9">
    <source>
        <dbReference type="EMBL" id="MBK9981325.1"/>
    </source>
</evidence>
<evidence type="ECO:0000256" key="3">
    <source>
        <dbReference type="ARBA" id="ARBA00012027"/>
    </source>
</evidence>
<evidence type="ECO:0000256" key="6">
    <source>
        <dbReference type="ARBA" id="ARBA00023098"/>
    </source>
</evidence>
<dbReference type="InterPro" id="IPR025202">
    <property type="entry name" value="PLD-like_dom"/>
</dbReference>
<protein>
    <recommendedName>
        <fullName evidence="3">phospholipase D</fullName>
        <ecNumber evidence="3">3.1.4.4</ecNumber>
    </recommendedName>
</protein>
<comment type="similarity">
    <text evidence="2">Belongs to the phospholipase D family.</text>
</comment>
<evidence type="ECO:0000313" key="10">
    <source>
        <dbReference type="Proteomes" id="UP000808337"/>
    </source>
</evidence>